<name>A0AAN8VA12_9MAGN</name>
<dbReference type="GO" id="GO:0070274">
    <property type="term" value="C:RES complex"/>
    <property type="evidence" value="ECO:0007669"/>
    <property type="project" value="TreeGrafter"/>
</dbReference>
<organism evidence="3 4">
    <name type="scientific">Dillenia turbinata</name>
    <dbReference type="NCBI Taxonomy" id="194707"/>
    <lineage>
        <taxon>Eukaryota</taxon>
        <taxon>Viridiplantae</taxon>
        <taxon>Streptophyta</taxon>
        <taxon>Embryophyta</taxon>
        <taxon>Tracheophyta</taxon>
        <taxon>Spermatophyta</taxon>
        <taxon>Magnoliopsida</taxon>
        <taxon>eudicotyledons</taxon>
        <taxon>Gunneridae</taxon>
        <taxon>Pentapetalae</taxon>
        <taxon>Dilleniales</taxon>
        <taxon>Dilleniaceae</taxon>
        <taxon>Dillenia</taxon>
    </lineage>
</organism>
<evidence type="ECO:0000313" key="4">
    <source>
        <dbReference type="Proteomes" id="UP001370490"/>
    </source>
</evidence>
<dbReference type="GO" id="GO:0003723">
    <property type="term" value="F:RNA binding"/>
    <property type="evidence" value="ECO:0007669"/>
    <property type="project" value="TreeGrafter"/>
</dbReference>
<dbReference type="PANTHER" id="PTHR31809:SF0">
    <property type="entry name" value="BUD13 HOMOLOG"/>
    <property type="match status" value="1"/>
</dbReference>
<feature type="compositionally biased region" description="Basic and acidic residues" evidence="2">
    <location>
        <begin position="66"/>
        <end position="87"/>
    </location>
</feature>
<feature type="compositionally biased region" description="Polar residues" evidence="2">
    <location>
        <begin position="350"/>
        <end position="360"/>
    </location>
</feature>
<dbReference type="EMBL" id="JBAMMX010000012">
    <property type="protein sequence ID" value="KAK6930350.1"/>
    <property type="molecule type" value="Genomic_DNA"/>
</dbReference>
<keyword evidence="4" id="KW-1185">Reference proteome</keyword>
<feature type="compositionally biased region" description="Basic residues" evidence="2">
    <location>
        <begin position="25"/>
        <end position="34"/>
    </location>
</feature>
<proteinExistence type="inferred from homology"/>
<reference evidence="3 4" key="1">
    <citation type="submission" date="2023-12" db="EMBL/GenBank/DDBJ databases">
        <title>A high-quality genome assembly for Dillenia turbinata (Dilleniales).</title>
        <authorList>
            <person name="Chanderbali A."/>
        </authorList>
    </citation>
    <scope>NUCLEOTIDE SEQUENCE [LARGE SCALE GENOMIC DNA]</scope>
    <source>
        <strain evidence="3">LSX21</strain>
        <tissue evidence="3">Leaf</tissue>
    </source>
</reference>
<accession>A0AAN8VA12</accession>
<evidence type="ECO:0000313" key="3">
    <source>
        <dbReference type="EMBL" id="KAK6930350.1"/>
    </source>
</evidence>
<evidence type="ECO:0000256" key="1">
    <source>
        <dbReference type="ARBA" id="ARBA00011069"/>
    </source>
</evidence>
<comment type="caution">
    <text evidence="3">The sequence shown here is derived from an EMBL/GenBank/DDBJ whole genome shotgun (WGS) entry which is preliminary data.</text>
</comment>
<dbReference type="InterPro" id="IPR018609">
    <property type="entry name" value="Bud13"/>
</dbReference>
<dbReference type="Proteomes" id="UP001370490">
    <property type="component" value="Unassembled WGS sequence"/>
</dbReference>
<feature type="compositionally biased region" description="Low complexity" evidence="2">
    <location>
        <begin position="390"/>
        <end position="403"/>
    </location>
</feature>
<evidence type="ECO:0000256" key="2">
    <source>
        <dbReference type="SAM" id="MobiDB-lite"/>
    </source>
</evidence>
<dbReference type="AlphaFoldDB" id="A0AAN8VA12"/>
<dbReference type="GO" id="GO:0000398">
    <property type="term" value="P:mRNA splicing, via spliceosome"/>
    <property type="evidence" value="ECO:0007669"/>
    <property type="project" value="TreeGrafter"/>
</dbReference>
<feature type="compositionally biased region" description="Basic and acidic residues" evidence="2">
    <location>
        <begin position="194"/>
        <end position="203"/>
    </location>
</feature>
<dbReference type="GO" id="GO:0005684">
    <property type="term" value="C:U2-type spliceosomal complex"/>
    <property type="evidence" value="ECO:0007669"/>
    <property type="project" value="TreeGrafter"/>
</dbReference>
<dbReference type="PANTHER" id="PTHR31809">
    <property type="entry name" value="BUD13 HOMOLOG"/>
    <property type="match status" value="1"/>
</dbReference>
<feature type="compositionally biased region" description="Basic and acidic residues" evidence="2">
    <location>
        <begin position="127"/>
        <end position="148"/>
    </location>
</feature>
<feature type="compositionally biased region" description="Basic and acidic residues" evidence="2">
    <location>
        <begin position="406"/>
        <end position="418"/>
    </location>
</feature>
<feature type="compositionally biased region" description="Basic and acidic residues" evidence="2">
    <location>
        <begin position="11"/>
        <end position="24"/>
    </location>
</feature>
<feature type="compositionally biased region" description="Basic and acidic residues" evidence="2">
    <location>
        <begin position="318"/>
        <end position="335"/>
    </location>
</feature>
<dbReference type="InterPro" id="IPR051112">
    <property type="entry name" value="CWC26_splicing_factor"/>
</dbReference>
<feature type="compositionally biased region" description="Basic and acidic residues" evidence="2">
    <location>
        <begin position="250"/>
        <end position="259"/>
    </location>
</feature>
<comment type="similarity">
    <text evidence="1">Belongs to the CWC26 family.</text>
</comment>
<feature type="compositionally biased region" description="Acidic residues" evidence="2">
    <location>
        <begin position="55"/>
        <end position="65"/>
    </location>
</feature>
<feature type="region of interest" description="Disordered" evidence="2">
    <location>
        <begin position="1"/>
        <end position="427"/>
    </location>
</feature>
<sequence>MSGSASVSLKEYLKKYQDGGEEEKKKKKRKKKTKSGMMGVLVVDEDPVWQKPVVEEEEQDNDSADEEKPQVDEDIEVKRLKRLEQLKSRPYHAISEDGSGWVAISDAPSNSNLNTQNSDMSPPCRRTRNDSPSPEHDAKPREHGKDDSDLSPPKPQRRRHHSPSPEPESKRGEADDLSPPRQQRRRYDSPSPEPESKHRRADDDLSPPRPPRRRHHSPSPEPESKHGEDDDDLLPSRQQRRPNDSPSPESESKCRRAGDDLSLPRQRRRSHHALSLDPNLNYGKADNDLSPPRPQRRHYHSPSPRPAPATDISPLRRPRSEISDNKGRKIKKYDAPDISPPRRSRRSPVGDNSHTSSQADLSPPRKSKKHLGRPRSPSLSSQKNHRTGADSSRLSTDRSLSPPRANRKEPNLLKERPKTGLVTAKDIKEEIAKTRKDNWLRFKDMDPSSSGWGAEPVYRDKITGDQISKEEYLKSQKKEEKPKEIKLEWGKGLAQKREAEARQLELEAEKEKPFARTRDDPELDKMLKNRLRWGDPMAHLVKRKLPEPVLTDFGENEKMKESGFVIPQDIPNHSWLKRGLDAAPNRYGIRPGRHWDGVDRSNGYEKQLFKRMNEKQATEREAYLWSVSDM</sequence>
<dbReference type="Pfam" id="PF09736">
    <property type="entry name" value="Bud13"/>
    <property type="match status" value="1"/>
</dbReference>
<gene>
    <name evidence="3" type="ORF">RJ641_004444</name>
</gene>
<protein>
    <submittedName>
        <fullName evidence="3">Bud13</fullName>
    </submittedName>
</protein>
<feature type="compositionally biased region" description="Polar residues" evidence="2">
    <location>
        <begin position="107"/>
        <end position="120"/>
    </location>
</feature>